<dbReference type="OrthoDB" id="3508416at2759"/>
<sequence>MDAQVNNEQPKMGNFVYDAPKRCSISRSPPDSLRGDPETPGTPDEAGTLFGEPVATSGAQVSSSAAAGATAVLSTFTHFPAGSLSPVNEIGTAASGSSQLRGREVPGRETPRFIGSFSGFGNQSSQIWAPTRLDQGTASAAAAASDNQAAAAAHARWGSLDAHMNQRDGFVRRENPISRPSPFAAYQTRFPAAVNTPPNVFRPVNSQGLTRQPSGYSTFAQQYSGPRYNHEAGVTAMNRRMSAASNVADSSFDLSELQSSLFSSAGNEAAVSQPLGIDILRLSAPGAAPLRQLSSTAIPARPAARPAQVSANAPTGGFLPMQAVMQQTPSRAFTADISPYAPSTATFSSRYHGMHTETNASAEHLAPDENCALWLTNLPERTSIHQLLTSIRNVGRIWCTYINYPDFNAHTTAAAKVVFFTPEAAQQLLSISWTRGLFIENHRVRVSHNRIKYGSHAVAGRMSRVLIITGLAEFVNEASLTKFFKDRFIFQLDEVTQLIRAGGRAVMEFKFGSYRCQSQMGKMSLEKDRPYGLKKVEFGDDPCEVGDTMSSYGIAAERIQGRGL</sequence>
<dbReference type="GO" id="GO:0003676">
    <property type="term" value="F:nucleic acid binding"/>
    <property type="evidence" value="ECO:0007669"/>
    <property type="project" value="InterPro"/>
</dbReference>
<evidence type="ECO:0000313" key="2">
    <source>
        <dbReference type="EMBL" id="PNP38857.1"/>
    </source>
</evidence>
<dbReference type="Proteomes" id="UP000236546">
    <property type="component" value="Unassembled WGS sequence"/>
</dbReference>
<comment type="caution">
    <text evidence="2">The sequence shown here is derived from an EMBL/GenBank/DDBJ whole genome shotgun (WGS) entry which is preliminary data.</text>
</comment>
<proteinExistence type="predicted"/>
<accession>A0A2K0T002</accession>
<organism evidence="2 3">
    <name type="scientific">Trichoderma gamsii</name>
    <dbReference type="NCBI Taxonomy" id="398673"/>
    <lineage>
        <taxon>Eukaryota</taxon>
        <taxon>Fungi</taxon>
        <taxon>Dikarya</taxon>
        <taxon>Ascomycota</taxon>
        <taxon>Pezizomycotina</taxon>
        <taxon>Sordariomycetes</taxon>
        <taxon>Hypocreomycetidae</taxon>
        <taxon>Hypocreales</taxon>
        <taxon>Hypocreaceae</taxon>
        <taxon>Trichoderma</taxon>
    </lineage>
</organism>
<evidence type="ECO:0008006" key="4">
    <source>
        <dbReference type="Google" id="ProtNLM"/>
    </source>
</evidence>
<dbReference type="AlphaFoldDB" id="A0A2K0T002"/>
<dbReference type="SUPFAM" id="SSF54928">
    <property type="entry name" value="RNA-binding domain, RBD"/>
    <property type="match status" value="1"/>
</dbReference>
<protein>
    <recommendedName>
        <fullName evidence="4">RRM domain-containing protein</fullName>
    </recommendedName>
</protein>
<reference evidence="2 3" key="1">
    <citation type="submission" date="2017-02" db="EMBL/GenBank/DDBJ databases">
        <title>Genomes of Trichoderma spp. with biocontrol activity.</title>
        <authorList>
            <person name="Gardiner D."/>
            <person name="Kazan K."/>
            <person name="Vos C."/>
            <person name="Harvey P."/>
        </authorList>
    </citation>
    <scope>NUCLEOTIDE SEQUENCE [LARGE SCALE GENOMIC DNA]</scope>
    <source>
        <strain evidence="2 3">A5MH</strain>
    </source>
</reference>
<dbReference type="InterPro" id="IPR035979">
    <property type="entry name" value="RBD_domain_sf"/>
</dbReference>
<feature type="region of interest" description="Disordered" evidence="1">
    <location>
        <begin position="1"/>
        <end position="49"/>
    </location>
</feature>
<dbReference type="EMBL" id="MTYH01000098">
    <property type="protein sequence ID" value="PNP38857.1"/>
    <property type="molecule type" value="Genomic_DNA"/>
</dbReference>
<evidence type="ECO:0000313" key="3">
    <source>
        <dbReference type="Proteomes" id="UP000236546"/>
    </source>
</evidence>
<evidence type="ECO:0000256" key="1">
    <source>
        <dbReference type="SAM" id="MobiDB-lite"/>
    </source>
</evidence>
<name>A0A2K0T002_9HYPO</name>
<gene>
    <name evidence="2" type="ORF">TGAMA5MH_09081</name>
</gene>